<dbReference type="InterPro" id="IPR007085">
    <property type="entry name" value="DNA/pantothenate-metab_flavo_C"/>
</dbReference>
<gene>
    <name evidence="3" type="ORF">AKO1_003484</name>
</gene>
<organism evidence="3 4">
    <name type="scientific">Acrasis kona</name>
    <dbReference type="NCBI Taxonomy" id="1008807"/>
    <lineage>
        <taxon>Eukaryota</taxon>
        <taxon>Discoba</taxon>
        <taxon>Heterolobosea</taxon>
        <taxon>Tetramitia</taxon>
        <taxon>Eutetramitia</taxon>
        <taxon>Acrasidae</taxon>
        <taxon>Acrasis</taxon>
    </lineage>
</organism>
<dbReference type="SUPFAM" id="SSF102645">
    <property type="entry name" value="CoaB-like"/>
    <property type="match status" value="1"/>
</dbReference>
<dbReference type="Pfam" id="PF04127">
    <property type="entry name" value="DFP"/>
    <property type="match status" value="1"/>
</dbReference>
<protein>
    <submittedName>
        <fullName evidence="3">Phosphopantothenate-cysteine ligase</fullName>
    </submittedName>
</protein>
<evidence type="ECO:0000313" key="4">
    <source>
        <dbReference type="Proteomes" id="UP001431209"/>
    </source>
</evidence>
<comment type="caution">
    <text evidence="3">The sequence shown here is derived from an EMBL/GenBank/DDBJ whole genome shotgun (WGS) entry which is preliminary data.</text>
</comment>
<keyword evidence="3" id="KW-0436">Ligase</keyword>
<accession>A0AAW2Z5C0</accession>
<evidence type="ECO:0000313" key="3">
    <source>
        <dbReference type="EMBL" id="KAL0484655.1"/>
    </source>
</evidence>
<evidence type="ECO:0000259" key="2">
    <source>
        <dbReference type="Pfam" id="PF04127"/>
    </source>
</evidence>
<dbReference type="Proteomes" id="UP001431209">
    <property type="component" value="Unassembled WGS sequence"/>
</dbReference>
<dbReference type="PANTHER" id="PTHR12290">
    <property type="entry name" value="CORNICHON-RELATED"/>
    <property type="match status" value="1"/>
</dbReference>
<reference evidence="3 4" key="1">
    <citation type="submission" date="2024-03" db="EMBL/GenBank/DDBJ databases">
        <title>The Acrasis kona genome and developmental transcriptomes reveal deep origins of eukaryotic multicellular pathways.</title>
        <authorList>
            <person name="Sheikh S."/>
            <person name="Fu C.-J."/>
            <person name="Brown M.W."/>
            <person name="Baldauf S.L."/>
        </authorList>
    </citation>
    <scope>NUCLEOTIDE SEQUENCE [LARGE SCALE GENOMIC DNA]</scope>
    <source>
        <strain evidence="3 4">ATCC MYA-3509</strain>
    </source>
</reference>
<comment type="similarity">
    <text evidence="1">Belongs to the PPC synthetase family.</text>
</comment>
<evidence type="ECO:0000256" key="1">
    <source>
        <dbReference type="ARBA" id="ARBA00005703"/>
    </source>
</evidence>
<dbReference type="Gene3D" id="3.40.50.10300">
    <property type="entry name" value="CoaB-like"/>
    <property type="match status" value="1"/>
</dbReference>
<keyword evidence="4" id="KW-1185">Reference proteome</keyword>
<dbReference type="GO" id="GO:0016874">
    <property type="term" value="F:ligase activity"/>
    <property type="evidence" value="ECO:0007669"/>
    <property type="project" value="UniProtKB-KW"/>
</dbReference>
<sequence>MPQAKDFLDQLRPTVSLEKEKLKIDQFVQHQQLNNVPTVLVTSGSMNVPLEKNTVRFIANFSRGTRGANSCEVEFLKNGYAVIYLHHSTATMPFKQHCDLSISNNDYILSEQNILVNESKGKVELMKEYITLFSDVNSQNRLLQIKYVTLFQYVLLLELCCSSLNILDSKAVVYSAAAVSDFYVPLEEMSEHKIQSRDLDGGMTITLKQTPKLLGLIKSIWCPKAFLISFKLESDEHIIEKKASQSLHTYNCDVVVSNLLHNYETQVKLYEKGENGELLNLTITKQHDRLENILIPLLCNKHSKHL</sequence>
<dbReference type="EMBL" id="JAOPGA020001060">
    <property type="protein sequence ID" value="KAL0484655.1"/>
    <property type="molecule type" value="Genomic_DNA"/>
</dbReference>
<dbReference type="AlphaFoldDB" id="A0AAW2Z5C0"/>
<name>A0AAW2Z5C0_9EUKA</name>
<dbReference type="InterPro" id="IPR035929">
    <property type="entry name" value="CoaB-like_sf"/>
</dbReference>
<feature type="domain" description="DNA/pantothenate metabolism flavoprotein C-terminal" evidence="2">
    <location>
        <begin position="163"/>
        <end position="265"/>
    </location>
</feature>
<proteinExistence type="inferred from homology"/>
<dbReference type="GO" id="GO:0015937">
    <property type="term" value="P:coenzyme A biosynthetic process"/>
    <property type="evidence" value="ECO:0007669"/>
    <property type="project" value="UniProtKB-ARBA"/>
</dbReference>